<dbReference type="InterPro" id="IPR002298">
    <property type="entry name" value="DNA_polymerase_A"/>
</dbReference>
<comment type="catalytic activity">
    <reaction evidence="10">
        <text>DNA(n) + a 2'-deoxyribonucleoside 5'-triphosphate = DNA(n+1) + diphosphate</text>
        <dbReference type="Rhea" id="RHEA:22508"/>
        <dbReference type="Rhea" id="RHEA-COMP:17339"/>
        <dbReference type="Rhea" id="RHEA-COMP:17340"/>
        <dbReference type="ChEBI" id="CHEBI:33019"/>
        <dbReference type="ChEBI" id="CHEBI:61560"/>
        <dbReference type="ChEBI" id="CHEBI:173112"/>
        <dbReference type="EC" id="2.7.7.7"/>
    </reaction>
</comment>
<dbReference type="GO" id="GO:0039693">
    <property type="term" value="P:viral DNA genome replication"/>
    <property type="evidence" value="ECO:0007669"/>
    <property type="project" value="UniProtKB-KW"/>
</dbReference>
<keyword evidence="9" id="KW-0238">DNA-binding</keyword>
<evidence type="ECO:0000256" key="1">
    <source>
        <dbReference type="ARBA" id="ARBA00007705"/>
    </source>
</evidence>
<organism evidence="13 14">
    <name type="scientific">Yersinia phage vB_Yru_GN1</name>
    <dbReference type="NCBI Taxonomy" id="3074381"/>
    <lineage>
        <taxon>Viruses</taxon>
        <taxon>Duplodnaviria</taxon>
        <taxon>Heunggongvirae</taxon>
        <taxon>Uroviricota</taxon>
        <taxon>Caudoviricetes</taxon>
        <taxon>Caudoviricetes incertae sedis</taxon>
        <taxon>Sepahanvirus</taxon>
        <taxon>Sepahanvirus vB-Yru-GN1</taxon>
    </lineage>
</organism>
<dbReference type="EC" id="2.7.7.7" evidence="2"/>
<dbReference type="Gene3D" id="3.30.70.370">
    <property type="match status" value="1"/>
</dbReference>
<dbReference type="SUPFAM" id="SSF56672">
    <property type="entry name" value="DNA/RNA polymerases"/>
    <property type="match status" value="1"/>
</dbReference>
<dbReference type="GO" id="GO:0006302">
    <property type="term" value="P:double-strand break repair"/>
    <property type="evidence" value="ECO:0007669"/>
    <property type="project" value="TreeGrafter"/>
</dbReference>
<dbReference type="SMART" id="SM00482">
    <property type="entry name" value="POLAc"/>
    <property type="match status" value="1"/>
</dbReference>
<dbReference type="PANTHER" id="PTHR10133:SF27">
    <property type="entry name" value="DNA POLYMERASE NU"/>
    <property type="match status" value="1"/>
</dbReference>
<dbReference type="InterPro" id="IPR019760">
    <property type="entry name" value="DNA-dir_DNA_pol_A_CS"/>
</dbReference>
<accession>A0AA86MGY1</accession>
<evidence type="ECO:0000256" key="5">
    <source>
        <dbReference type="ARBA" id="ARBA00022695"/>
    </source>
</evidence>
<evidence type="ECO:0000313" key="13">
    <source>
        <dbReference type="EMBL" id="BES79945.1"/>
    </source>
</evidence>
<name>A0AA86MGY1_9CAUD</name>
<feature type="region of interest" description="Disordered" evidence="11">
    <location>
        <begin position="87"/>
        <end position="139"/>
    </location>
</feature>
<evidence type="ECO:0000256" key="4">
    <source>
        <dbReference type="ARBA" id="ARBA00022679"/>
    </source>
</evidence>
<keyword evidence="5" id="KW-0548">Nucleotidyltransferase</keyword>
<evidence type="ECO:0000256" key="8">
    <source>
        <dbReference type="ARBA" id="ARBA00023109"/>
    </source>
</evidence>
<evidence type="ECO:0000256" key="11">
    <source>
        <dbReference type="SAM" id="MobiDB-lite"/>
    </source>
</evidence>
<dbReference type="PANTHER" id="PTHR10133">
    <property type="entry name" value="DNA POLYMERASE I"/>
    <property type="match status" value="1"/>
</dbReference>
<dbReference type="Gene3D" id="1.10.150.20">
    <property type="entry name" value="5' to 3' exonuclease, C-terminal subdomain"/>
    <property type="match status" value="1"/>
</dbReference>
<keyword evidence="7" id="KW-0239">DNA-directed DNA polymerase</keyword>
<evidence type="ECO:0000256" key="9">
    <source>
        <dbReference type="ARBA" id="ARBA00023125"/>
    </source>
</evidence>
<dbReference type="EMBL" id="LC779065">
    <property type="protein sequence ID" value="BES79945.1"/>
    <property type="molecule type" value="Genomic_DNA"/>
</dbReference>
<dbReference type="InterPro" id="IPR043502">
    <property type="entry name" value="DNA/RNA_pol_sf"/>
</dbReference>
<keyword evidence="14" id="KW-1185">Reference proteome</keyword>
<keyword evidence="8" id="KW-1194">Viral DNA replication</keyword>
<keyword evidence="4" id="KW-0808">Transferase</keyword>
<dbReference type="GO" id="GO:0006261">
    <property type="term" value="P:DNA-templated DNA replication"/>
    <property type="evidence" value="ECO:0007669"/>
    <property type="project" value="InterPro"/>
</dbReference>
<dbReference type="Proteomes" id="UP001304813">
    <property type="component" value="Segment"/>
</dbReference>
<evidence type="ECO:0000259" key="12">
    <source>
        <dbReference type="SMART" id="SM00482"/>
    </source>
</evidence>
<dbReference type="GO" id="GO:0003677">
    <property type="term" value="F:DNA binding"/>
    <property type="evidence" value="ECO:0007669"/>
    <property type="project" value="UniProtKB-KW"/>
</dbReference>
<evidence type="ECO:0000256" key="10">
    <source>
        <dbReference type="ARBA" id="ARBA00049244"/>
    </source>
</evidence>
<feature type="domain" description="DNA-directed DNA polymerase family A palm" evidence="12">
    <location>
        <begin position="973"/>
        <end position="1181"/>
    </location>
</feature>
<evidence type="ECO:0000256" key="6">
    <source>
        <dbReference type="ARBA" id="ARBA00022705"/>
    </source>
</evidence>
<evidence type="ECO:0000256" key="2">
    <source>
        <dbReference type="ARBA" id="ARBA00012417"/>
    </source>
</evidence>
<dbReference type="InterPro" id="IPR001098">
    <property type="entry name" value="DNA-dir_DNA_pol_A_palm_dom"/>
</dbReference>
<keyword evidence="6" id="KW-0235">DNA replication</keyword>
<evidence type="ECO:0000256" key="3">
    <source>
        <dbReference type="ARBA" id="ARBA00015749"/>
    </source>
</evidence>
<dbReference type="Pfam" id="PF00476">
    <property type="entry name" value="DNA_pol_A"/>
    <property type="match status" value="1"/>
</dbReference>
<dbReference type="GO" id="GO:0003887">
    <property type="term" value="F:DNA-directed DNA polymerase activity"/>
    <property type="evidence" value="ECO:0007669"/>
    <property type="project" value="UniProtKB-KW"/>
</dbReference>
<dbReference type="PROSITE" id="PS00447">
    <property type="entry name" value="DNA_POLYMERASE_A"/>
    <property type="match status" value="1"/>
</dbReference>
<evidence type="ECO:0000313" key="14">
    <source>
        <dbReference type="Proteomes" id="UP001304813"/>
    </source>
</evidence>
<reference evidence="13 14" key="1">
    <citation type="submission" date="2023-09" db="EMBL/GenBank/DDBJ databases">
        <title>Analysis of phage genome (vB_Yru_GN1) of the bacterium (Yersinia ruckeri).</title>
        <authorList>
            <person name="Ganjoor M.S."/>
            <person name="Bouzari M."/>
            <person name="Soleimani-Delfan A."/>
        </authorList>
    </citation>
    <scope>NUCLEOTIDE SEQUENCE [LARGE SCALE GENOMIC DNA]</scope>
    <source>
        <strain evidence="14">vB_Yru_GN1</strain>
    </source>
</reference>
<protein>
    <recommendedName>
        <fullName evidence="3">DNA polymerase</fullName>
        <ecNumber evidence="2">2.7.7.7</ecNumber>
    </recommendedName>
</protein>
<evidence type="ECO:0000256" key="7">
    <source>
        <dbReference type="ARBA" id="ARBA00022932"/>
    </source>
</evidence>
<proteinExistence type="inferred from homology"/>
<sequence>MSTVLIGYVNIRPGKGGKLINQDVWKYFEKYVPAHFEDVDLLLFNPQTLPNLSDMIEDLNKYDNIIVTGREPLKYLGLEDAEIDRHSQFSNDDLADDQEEEEEVEDTDNEEDDDSEDDESGEESDGDDDDDDEFKVKKTKKSDNKIEVMRYFGLINNNPALKFNKIHVMYSLMMYIAKDKINVFHFDLLNRTGKNNLVPPMVQIDPKFHHISELESIYHSKWQPDEHKGFDFETRNFPFEPRFRLLGFSLANDTYQAYFYFSRDDDKYAQEMEQYRSVMVKIFLEDAKKLHTYNNKFENNAVLDQLRERIFFEDSRIYTQMLKTRGSLKFSANLFLGVPVWNEGINTFMKNYKEFVAWMKDYRELSMIEESVIDKNAYEITSIKDLLSSDDKSTLIKLLGLIETDKVKDRSRLEFKLTDGDKKEPTYKLTTYVVETYFDLLLDPIKFVEKAMEHSQKYEQSFFKFFMTYQDRLEGKFKLTNLLTYFIKNYNEWQSCGIGDMGYYCILDGYYTVKLKEMLYDTNYDGCADGYVYYLYQSHFASLLEANKVHIDKSRFVDWMKWAYETRMYHAKKVALHPKVVENYSKSLYKKKFNGVIKTNIESVIKSYNGNKRVVAAELSFVIKYQGKDLEEMIKTYYEHLAVGRRALVDHINETGNAKLTKTQKGKIIGKGFTNDDKIIHKFIEIIDKKYKLAFFGTNPPIADRIAVISQFINHVYNRAEGMVNITYEDVKQEYLDRVNSSTDYYDIDRYLEFSSTRHDARLRMTNAVIPAGHEMVILQFLLVNRLKSTSIDHEFIDKMPSDEFGEYLVDLVKRGNLAEAGQGKRLSAADKIILLEVKTAKGTLSKILSGEKLGKHALRTIKQAWDFKNGRKNSLDEYPDFIQLIYHLQLLKRHNKSISTVIEGSLGGGSFIASHKDSHIPIGPKTSWKDIENLPEDTQIFYKTTYWQNDKDTLRWSSSFHTIPSTLDYSLCFTPRKEGRMFFHMDMAQAEVRIAFAVAKEMGLINAILKGLDIHGFNANNAFDLGFAEDELYKIKQDPELDQLRSYAKMLTFAILYGASVGSIAKQIKKPFDEAKKIYDGYFNANPNFKKFVEDNIAELSENFGFRYLPIFNHRFYIGNPYHYSIKQKGLNYIIQNLSSSLTAYTAYALYDDLRTNYGVEIQLLGFVHDAIEFEFDAKDLFIILDRMNYWYKEMPLEKWDIPSDFDFELGSSRYSGGSCKVKYNDDKSMADIKLEIKDYYNDKEDILKLMKESFNIIEDSLKKEDHPVEKHPFVFMIDGVKPDCRFREEVTDQYVYSAKIGLK</sequence>
<feature type="compositionally biased region" description="Acidic residues" evidence="11">
    <location>
        <begin position="93"/>
        <end position="133"/>
    </location>
</feature>
<comment type="similarity">
    <text evidence="1">Belongs to the DNA polymerase type-A family.</text>
</comment>